<dbReference type="RefSeq" id="WP_268076413.1">
    <property type="nucleotide sequence ID" value="NZ_CP109966.1"/>
</dbReference>
<accession>A0ABY7ATY4</accession>
<dbReference type="EMBL" id="CP109966">
    <property type="protein sequence ID" value="WAJ71726.1"/>
    <property type="molecule type" value="Genomic_DNA"/>
</dbReference>
<dbReference type="Proteomes" id="UP001163726">
    <property type="component" value="Plasmid pCadTS8_1"/>
</dbReference>
<dbReference type="Gene3D" id="3.40.720.10">
    <property type="entry name" value="Alkaline Phosphatase, subunit A"/>
    <property type="match status" value="1"/>
</dbReference>
<geneLocation type="plasmid" evidence="6 7">
    <name>pCadTS8_1</name>
</geneLocation>
<dbReference type="Pfam" id="PF00884">
    <property type="entry name" value="Sulfatase"/>
    <property type="match status" value="1"/>
</dbReference>
<dbReference type="PANTHER" id="PTHR42693:SF53">
    <property type="entry name" value="ENDO-4-O-SULFATASE"/>
    <property type="match status" value="1"/>
</dbReference>
<evidence type="ECO:0000256" key="3">
    <source>
        <dbReference type="ARBA" id="ARBA00022801"/>
    </source>
</evidence>
<evidence type="ECO:0000256" key="1">
    <source>
        <dbReference type="ARBA" id="ARBA00008779"/>
    </source>
</evidence>
<dbReference type="InterPro" id="IPR024607">
    <property type="entry name" value="Sulfatase_CS"/>
</dbReference>
<keyword evidence="7" id="KW-1185">Reference proteome</keyword>
<protein>
    <submittedName>
        <fullName evidence="6">Sulfatase-like hydrolase/transferase</fullName>
    </submittedName>
</protein>
<dbReference type="InterPro" id="IPR000917">
    <property type="entry name" value="Sulfatase_N"/>
</dbReference>
<reference evidence="6" key="1">
    <citation type="submission" date="2022-10" db="EMBL/GenBank/DDBJ databases">
        <title>Catenovulum adriacola sp. nov. isolated in the Harbour of Susak.</title>
        <authorList>
            <person name="Schoch T."/>
            <person name="Reich S.J."/>
            <person name="Stoeferle S."/>
            <person name="Flaiz M."/>
            <person name="Kazda M."/>
            <person name="Riedel C.U."/>
            <person name="Duerre P."/>
        </authorList>
    </citation>
    <scope>NUCLEOTIDE SEQUENCE</scope>
    <source>
        <strain evidence="6">TS8</strain>
        <plasmid evidence="6">pCadTS8_1</plasmid>
    </source>
</reference>
<feature type="domain" description="Sulfatase N-terminal" evidence="5">
    <location>
        <begin position="31"/>
        <end position="353"/>
    </location>
</feature>
<comment type="similarity">
    <text evidence="1">Belongs to the sulfatase family.</text>
</comment>
<dbReference type="PANTHER" id="PTHR42693">
    <property type="entry name" value="ARYLSULFATASE FAMILY MEMBER"/>
    <property type="match status" value="1"/>
</dbReference>
<keyword evidence="3" id="KW-0378">Hydrolase</keyword>
<organism evidence="6 7">
    <name type="scientific">Catenovulum adriaticum</name>
    <dbReference type="NCBI Taxonomy" id="2984846"/>
    <lineage>
        <taxon>Bacteria</taxon>
        <taxon>Pseudomonadati</taxon>
        <taxon>Pseudomonadota</taxon>
        <taxon>Gammaproteobacteria</taxon>
        <taxon>Alteromonadales</taxon>
        <taxon>Alteromonadaceae</taxon>
        <taxon>Catenovulum</taxon>
    </lineage>
</organism>
<dbReference type="PROSITE" id="PS00523">
    <property type="entry name" value="SULFATASE_1"/>
    <property type="match status" value="1"/>
</dbReference>
<evidence type="ECO:0000259" key="5">
    <source>
        <dbReference type="Pfam" id="PF00884"/>
    </source>
</evidence>
<evidence type="ECO:0000313" key="7">
    <source>
        <dbReference type="Proteomes" id="UP001163726"/>
    </source>
</evidence>
<dbReference type="SUPFAM" id="SSF53649">
    <property type="entry name" value="Alkaline phosphatase-like"/>
    <property type="match status" value="1"/>
</dbReference>
<proteinExistence type="inferred from homology"/>
<sequence length="476" mass="54219">MNLLSSKTKLYLILICLQLTFIPKINAAQQPNILLIISDDAGYHDFGFHGSKTMKTPNLDKLAKQGMLFKQAYVTAAVCGPSRAGLFTGKYQQRFGFEENNVPGYMSESGLTGDEMGLPLSELTVADHLKQLGYTTGLTGKWHLGDHDKYHPMRRGFDHFYGFRTGSRSYYAYDKNELNSRQNERMELGFKNFKEHKGYLTEALVADTSQFITNAVQTKQPFFAVLSFSAVHAPMQAKPEDLAQFPNLSGTRKILAAMNLNMDQQLGLLFNKLKQLNIADNTLVVFVNDNGGPTDQNNSNNYPLSGTKANHLEGGIRVPMLMRWPEKLSANTRFEYPVSTLDLMPTFLSVAGANLSEFAHLDGVNLIPYLKAPTQKKAQARPHKTLYWKKENRAAIRDMDWKLLRFPDRPPELYNLANDEAEQVNLAHQQPKIVKQLYKKLFDWELTLERPLWQLKRKFEGAAMDRMDKFRDHQPD</sequence>
<evidence type="ECO:0000256" key="4">
    <source>
        <dbReference type="ARBA" id="ARBA00022837"/>
    </source>
</evidence>
<keyword evidence="6" id="KW-0614">Plasmid</keyword>
<dbReference type="InterPro" id="IPR050738">
    <property type="entry name" value="Sulfatase"/>
</dbReference>
<keyword evidence="4" id="KW-0106">Calcium</keyword>
<keyword evidence="2" id="KW-0479">Metal-binding</keyword>
<dbReference type="InterPro" id="IPR017850">
    <property type="entry name" value="Alkaline_phosphatase_core_sf"/>
</dbReference>
<evidence type="ECO:0000313" key="6">
    <source>
        <dbReference type="EMBL" id="WAJ71726.1"/>
    </source>
</evidence>
<name>A0ABY7ATY4_9ALTE</name>
<evidence type="ECO:0000256" key="2">
    <source>
        <dbReference type="ARBA" id="ARBA00022723"/>
    </source>
</evidence>
<gene>
    <name evidence="6" type="ORF">OLW01_15410</name>
</gene>
<dbReference type="Gene3D" id="3.30.1120.10">
    <property type="match status" value="1"/>
</dbReference>